<feature type="compositionally biased region" description="Gly residues" evidence="1">
    <location>
        <begin position="184"/>
        <end position="195"/>
    </location>
</feature>
<reference evidence="3" key="1">
    <citation type="journal article" date="2019" name="Int. J. Syst. Evol. Microbiol.">
        <title>The Global Catalogue of Microorganisms (GCM) 10K type strain sequencing project: providing services to taxonomists for standard genome sequencing and annotation.</title>
        <authorList>
            <consortium name="The Broad Institute Genomics Platform"/>
            <consortium name="The Broad Institute Genome Sequencing Center for Infectious Disease"/>
            <person name="Wu L."/>
            <person name="Ma J."/>
        </authorList>
    </citation>
    <scope>NUCLEOTIDE SEQUENCE [LARGE SCALE GENOMIC DNA]</scope>
    <source>
        <strain evidence="3">NBRC 108725</strain>
    </source>
</reference>
<name>A0ABM8GA96_9MICO</name>
<feature type="compositionally biased region" description="Basic and acidic residues" evidence="1">
    <location>
        <begin position="219"/>
        <end position="229"/>
    </location>
</feature>
<keyword evidence="3" id="KW-1185">Reference proteome</keyword>
<feature type="compositionally biased region" description="Basic and acidic residues" evidence="1">
    <location>
        <begin position="249"/>
        <end position="264"/>
    </location>
</feature>
<evidence type="ECO:0000313" key="3">
    <source>
        <dbReference type="Proteomes" id="UP001321498"/>
    </source>
</evidence>
<sequence length="264" mass="28053">MPERPHKGVAERVPVGNVALRRHPEDLAVERSRVLGDVPEGCVTDSRVEHAVGTEGEASAVVVAGLRDPVEQHRLRPEAEAARCAREWHPHDPVVVLGGVVGVQPALAAVVEQGQAEQTAFAARDDALDAPDLARSASRCRLHDGGGVAQADQDRPVDGQDGPGRLESGDEVGRVAGRLHGSRRSGGGGAGGVGSRRGRRGKRHGRPDRLAASARAAAQRREQDDRRGAFESLLEPHPGTVSPLPNQIKEIRFRTGLDPRHPSP</sequence>
<organism evidence="2 3">
    <name type="scientific">Naasia aerilata</name>
    <dbReference type="NCBI Taxonomy" id="1162966"/>
    <lineage>
        <taxon>Bacteria</taxon>
        <taxon>Bacillati</taxon>
        <taxon>Actinomycetota</taxon>
        <taxon>Actinomycetes</taxon>
        <taxon>Micrococcales</taxon>
        <taxon>Microbacteriaceae</taxon>
        <taxon>Naasia</taxon>
    </lineage>
</organism>
<dbReference type="EMBL" id="AP027731">
    <property type="protein sequence ID" value="BDZ45132.1"/>
    <property type="molecule type" value="Genomic_DNA"/>
</dbReference>
<evidence type="ECO:0000313" key="2">
    <source>
        <dbReference type="EMBL" id="BDZ45132.1"/>
    </source>
</evidence>
<feature type="region of interest" description="Disordered" evidence="1">
    <location>
        <begin position="144"/>
        <end position="264"/>
    </location>
</feature>
<evidence type="ECO:0000256" key="1">
    <source>
        <dbReference type="SAM" id="MobiDB-lite"/>
    </source>
</evidence>
<protein>
    <submittedName>
        <fullName evidence="2">Uncharacterized protein</fullName>
    </submittedName>
</protein>
<proteinExistence type="predicted"/>
<dbReference type="Proteomes" id="UP001321498">
    <property type="component" value="Chromosome"/>
</dbReference>
<feature type="compositionally biased region" description="Basic residues" evidence="1">
    <location>
        <begin position="196"/>
        <end position="206"/>
    </location>
</feature>
<accession>A0ABM8GA96</accession>
<gene>
    <name evidence="2" type="ORF">GCM10025866_10410</name>
</gene>